<dbReference type="GO" id="GO:0042797">
    <property type="term" value="P:tRNA transcription by RNA polymerase III"/>
    <property type="evidence" value="ECO:0007669"/>
    <property type="project" value="TreeGrafter"/>
</dbReference>
<dbReference type="Proteomes" id="UP001359559">
    <property type="component" value="Unassembled WGS sequence"/>
</dbReference>
<evidence type="ECO:0000313" key="3">
    <source>
        <dbReference type="Proteomes" id="UP001359559"/>
    </source>
</evidence>
<feature type="compositionally biased region" description="Basic residues" evidence="1">
    <location>
        <begin position="9"/>
        <end position="26"/>
    </location>
</feature>
<accession>A0AAN9I1D2</accession>
<reference evidence="2 3" key="1">
    <citation type="submission" date="2024-01" db="EMBL/GenBank/DDBJ databases">
        <title>The genomes of 5 underutilized Papilionoideae crops provide insights into root nodulation and disease resistance.</title>
        <authorList>
            <person name="Yuan L."/>
        </authorList>
    </citation>
    <scope>NUCLEOTIDE SEQUENCE [LARGE SCALE GENOMIC DNA]</scope>
    <source>
        <strain evidence="2">LY-2023</strain>
        <tissue evidence="2">Leaf</tissue>
    </source>
</reference>
<protein>
    <submittedName>
        <fullName evidence="2">Uncharacterized protein</fullName>
    </submittedName>
</protein>
<dbReference type="Pfam" id="PF05132">
    <property type="entry name" value="RNA_pol_Rpc4"/>
    <property type="match status" value="1"/>
</dbReference>
<dbReference type="AlphaFoldDB" id="A0AAN9I1D2"/>
<keyword evidence="3" id="KW-1185">Reference proteome</keyword>
<dbReference type="GO" id="GO:0003677">
    <property type="term" value="F:DNA binding"/>
    <property type="evidence" value="ECO:0007669"/>
    <property type="project" value="InterPro"/>
</dbReference>
<gene>
    <name evidence="2" type="ORF">RJT34_31455</name>
</gene>
<comment type="caution">
    <text evidence="2">The sequence shown here is derived from an EMBL/GenBank/DDBJ whole genome shotgun (WGS) entry which is preliminary data.</text>
</comment>
<dbReference type="PANTHER" id="PTHR13408">
    <property type="entry name" value="DNA-DIRECTED RNA POLYMERASE III"/>
    <property type="match status" value="1"/>
</dbReference>
<dbReference type="InterPro" id="IPR007811">
    <property type="entry name" value="RPC4"/>
</dbReference>
<name>A0AAN9I1D2_CLITE</name>
<dbReference type="EMBL" id="JAYKXN010000008">
    <property type="protein sequence ID" value="KAK7263858.1"/>
    <property type="molecule type" value="Genomic_DNA"/>
</dbReference>
<dbReference type="GO" id="GO:0005666">
    <property type="term" value="C:RNA polymerase III complex"/>
    <property type="evidence" value="ECO:0007669"/>
    <property type="project" value="InterPro"/>
</dbReference>
<sequence>MDPDQSSRSGRKVRFTPKAPPKRKPKPPAATKTEQVDEHNEDTAEGQALLRRFNESLARRQPKERKSKVEVAFGPGGSSPSLRTYGTSRGVDSGTDSGSASKLSAKEQIGFRRSLGATTEDQNDTFMIDVTDDIANAAASKIKREYVEPWDFNSNYPITLPLRKPYSGDPEILDEEEFGEAATNAEYDEKTVNPAEELGLLEKKEEHPRMLLFQFPPTLPFAKQPVSNKGKEKIGTSSSVSKENTKSKGIALEELPKGYMGKLLVYKSGAIKLNLGETLFDVSPGTNCICAQNIVAVNTAEKHCCDLGEVSKRVVLSPDVDSIEL</sequence>
<organism evidence="2 3">
    <name type="scientific">Clitoria ternatea</name>
    <name type="common">Butterfly pea</name>
    <dbReference type="NCBI Taxonomy" id="43366"/>
    <lineage>
        <taxon>Eukaryota</taxon>
        <taxon>Viridiplantae</taxon>
        <taxon>Streptophyta</taxon>
        <taxon>Embryophyta</taxon>
        <taxon>Tracheophyta</taxon>
        <taxon>Spermatophyta</taxon>
        <taxon>Magnoliopsida</taxon>
        <taxon>eudicotyledons</taxon>
        <taxon>Gunneridae</taxon>
        <taxon>Pentapetalae</taxon>
        <taxon>rosids</taxon>
        <taxon>fabids</taxon>
        <taxon>Fabales</taxon>
        <taxon>Fabaceae</taxon>
        <taxon>Papilionoideae</taxon>
        <taxon>50 kb inversion clade</taxon>
        <taxon>NPAAA clade</taxon>
        <taxon>indigoferoid/millettioid clade</taxon>
        <taxon>Phaseoleae</taxon>
        <taxon>Clitoria</taxon>
    </lineage>
</organism>
<feature type="region of interest" description="Disordered" evidence="1">
    <location>
        <begin position="1"/>
        <end position="105"/>
    </location>
</feature>
<feature type="compositionally biased region" description="Polar residues" evidence="1">
    <location>
        <begin position="78"/>
        <end position="87"/>
    </location>
</feature>
<dbReference type="PANTHER" id="PTHR13408:SF12">
    <property type="entry name" value="DNA-DIRECTED RNA POLYMERASE III SUBUNIT RPC4-RELATED"/>
    <property type="match status" value="1"/>
</dbReference>
<evidence type="ECO:0000313" key="2">
    <source>
        <dbReference type="EMBL" id="KAK7263858.1"/>
    </source>
</evidence>
<evidence type="ECO:0000256" key="1">
    <source>
        <dbReference type="SAM" id="MobiDB-lite"/>
    </source>
</evidence>
<proteinExistence type="predicted"/>